<keyword evidence="1" id="KW-1133">Transmembrane helix</keyword>
<accession>A0A6L8LY81</accession>
<sequence length="329" mass="38253">MKVILLIFAFSLLISIMLYSWFNRDSDRVILTLLTAIIFVTLGFITKETISNKKEELSTEFPVVAFFSIPSYLPMNIKLPYQHELWLCLQTLRPEDLPAGIGEGGGKYFDALEYLIVTEIFKKFNQSWNVVAKQTTMPEGKLLTFNPSDNPGKEVLLTEFLKYFSHNYFVRPDVRPRKNALLESQIKAIFPPNTEFSVEHDDRFKKTIISITNWYIKMNVTFSKSVSYLGIGEYQKLMYGTTEPLKTVDQQQHGTAVFMLKIDIEQTRLLNGHPDMKAHRNWANSIVELLDNTFNYEQIREEHFRQFQLYGPEAIRAYYSTNKDFQSGS</sequence>
<organism evidence="2 3">
    <name type="scientific">Vibrio tetraodonis subsp. pristinus</name>
    <dbReference type="NCBI Taxonomy" id="2695891"/>
    <lineage>
        <taxon>Bacteria</taxon>
        <taxon>Pseudomonadati</taxon>
        <taxon>Pseudomonadota</taxon>
        <taxon>Gammaproteobacteria</taxon>
        <taxon>Vibrionales</taxon>
        <taxon>Vibrionaceae</taxon>
        <taxon>Vibrio</taxon>
    </lineage>
</organism>
<evidence type="ECO:0000313" key="2">
    <source>
        <dbReference type="EMBL" id="MYM60056.1"/>
    </source>
</evidence>
<protein>
    <submittedName>
        <fullName evidence="2">Uncharacterized protein</fullName>
    </submittedName>
</protein>
<dbReference type="Proteomes" id="UP000478571">
    <property type="component" value="Unassembled WGS sequence"/>
</dbReference>
<dbReference type="AlphaFoldDB" id="A0A6L8LY81"/>
<keyword evidence="3" id="KW-1185">Reference proteome</keyword>
<gene>
    <name evidence="2" type="ORF">GTG28_12555</name>
</gene>
<dbReference type="RefSeq" id="WP_160930315.1">
    <property type="nucleotide sequence ID" value="NZ_WWEU01000004.1"/>
</dbReference>
<comment type="caution">
    <text evidence="2">The sequence shown here is derived from an EMBL/GenBank/DDBJ whole genome shotgun (WGS) entry which is preliminary data.</text>
</comment>
<reference evidence="2 3" key="1">
    <citation type="submission" date="2020-01" db="EMBL/GenBank/DDBJ databases">
        <title>Draft Genome Sequence of Vibrio sp. strain OCN044, Isolated from a Healthy Coral at Palmyra Atoll.</title>
        <authorList>
            <person name="Videau P."/>
            <person name="Loughran R."/>
            <person name="Esquivel A."/>
            <person name="Deadmond M."/>
            <person name="Paddock B.E."/>
            <person name="Saw J.H."/>
            <person name="Ushijima B."/>
        </authorList>
    </citation>
    <scope>NUCLEOTIDE SEQUENCE [LARGE SCALE GENOMIC DNA]</scope>
    <source>
        <strain evidence="2 3">OCN044</strain>
    </source>
</reference>
<keyword evidence="1" id="KW-0812">Transmembrane</keyword>
<name>A0A6L8LY81_9VIBR</name>
<evidence type="ECO:0000256" key="1">
    <source>
        <dbReference type="SAM" id="Phobius"/>
    </source>
</evidence>
<proteinExistence type="predicted"/>
<feature type="transmembrane region" description="Helical" evidence="1">
    <location>
        <begin position="28"/>
        <end position="45"/>
    </location>
</feature>
<dbReference type="EMBL" id="WWEU01000004">
    <property type="protein sequence ID" value="MYM60056.1"/>
    <property type="molecule type" value="Genomic_DNA"/>
</dbReference>
<keyword evidence="1" id="KW-0472">Membrane</keyword>
<evidence type="ECO:0000313" key="3">
    <source>
        <dbReference type="Proteomes" id="UP000478571"/>
    </source>
</evidence>